<sequence>MKMMSPSKRSPTTCIPHQAAHNNEARSMPEIVGDRNHRIHRLSKSIWKTKHTSVDPNGVQLDPDWPHWFKVAGHRKEEKDL</sequence>
<gene>
    <name evidence="2" type="ORF">TNIN_60511</name>
</gene>
<keyword evidence="3" id="KW-1185">Reference proteome</keyword>
<protein>
    <submittedName>
        <fullName evidence="2">Uncharacterized protein</fullName>
    </submittedName>
</protein>
<name>A0A8X6KLS3_9ARAC</name>
<dbReference type="OrthoDB" id="6433554at2759"/>
<organism evidence="2 3">
    <name type="scientific">Trichonephila inaurata madagascariensis</name>
    <dbReference type="NCBI Taxonomy" id="2747483"/>
    <lineage>
        <taxon>Eukaryota</taxon>
        <taxon>Metazoa</taxon>
        <taxon>Ecdysozoa</taxon>
        <taxon>Arthropoda</taxon>
        <taxon>Chelicerata</taxon>
        <taxon>Arachnida</taxon>
        <taxon>Araneae</taxon>
        <taxon>Araneomorphae</taxon>
        <taxon>Entelegynae</taxon>
        <taxon>Araneoidea</taxon>
        <taxon>Nephilidae</taxon>
        <taxon>Trichonephila</taxon>
        <taxon>Trichonephila inaurata</taxon>
    </lineage>
</organism>
<dbReference type="EMBL" id="BMAV01027333">
    <property type="protein sequence ID" value="GFS58370.1"/>
    <property type="molecule type" value="Genomic_DNA"/>
</dbReference>
<evidence type="ECO:0000313" key="2">
    <source>
        <dbReference type="EMBL" id="GFS58370.1"/>
    </source>
</evidence>
<dbReference type="AlphaFoldDB" id="A0A8X6KLS3"/>
<feature type="region of interest" description="Disordered" evidence="1">
    <location>
        <begin position="1"/>
        <end position="31"/>
    </location>
</feature>
<comment type="caution">
    <text evidence="2">The sequence shown here is derived from an EMBL/GenBank/DDBJ whole genome shotgun (WGS) entry which is preliminary data.</text>
</comment>
<evidence type="ECO:0000256" key="1">
    <source>
        <dbReference type="SAM" id="MobiDB-lite"/>
    </source>
</evidence>
<evidence type="ECO:0000313" key="3">
    <source>
        <dbReference type="Proteomes" id="UP000886998"/>
    </source>
</evidence>
<accession>A0A8X6KLS3</accession>
<proteinExistence type="predicted"/>
<dbReference type="Proteomes" id="UP000886998">
    <property type="component" value="Unassembled WGS sequence"/>
</dbReference>
<reference evidence="2" key="1">
    <citation type="submission" date="2020-08" db="EMBL/GenBank/DDBJ databases">
        <title>Multicomponent nature underlies the extraordinary mechanical properties of spider dragline silk.</title>
        <authorList>
            <person name="Kono N."/>
            <person name="Nakamura H."/>
            <person name="Mori M."/>
            <person name="Yoshida Y."/>
            <person name="Ohtoshi R."/>
            <person name="Malay A.D."/>
            <person name="Moran D.A.P."/>
            <person name="Tomita M."/>
            <person name="Numata K."/>
            <person name="Arakawa K."/>
        </authorList>
    </citation>
    <scope>NUCLEOTIDE SEQUENCE</scope>
</reference>